<dbReference type="InParanoid" id="A0A674NJ99"/>
<dbReference type="RefSeq" id="XP_029685441.1">
    <property type="nucleotide sequence ID" value="XM_029829581.1"/>
</dbReference>
<protein>
    <submittedName>
        <fullName evidence="1">Uncharacterized LOC115247544</fullName>
    </submittedName>
</protein>
<dbReference type="OrthoDB" id="6019768at2759"/>
<proteinExistence type="predicted"/>
<dbReference type="AlphaFoldDB" id="A0A674NJ99"/>
<reference evidence="1 2" key="1">
    <citation type="journal article" date="2011" name="Genome Biol. Evol.">
        <title>Integration of the genetic map and genome assembly of fugu facilitates insights into distinct features of genome evolution in teleosts and mammals.</title>
        <authorList>
            <person name="Kai W."/>
            <person name="Kikuchi K."/>
            <person name="Tohari S."/>
            <person name="Chew A.K."/>
            <person name="Tay A."/>
            <person name="Fujiwara A."/>
            <person name="Hosoya S."/>
            <person name="Suetake H."/>
            <person name="Naruse K."/>
            <person name="Brenner S."/>
            <person name="Suzuki Y."/>
            <person name="Venkatesh B."/>
        </authorList>
    </citation>
    <scope>NUCLEOTIDE SEQUENCE [LARGE SCALE GENOMIC DNA]</scope>
</reference>
<sequence length="113" mass="12610">MFPVMSGSMSSGAEMSTAQLIQQMAMLRWLDSQSDEDRTLLAAVTSIQVSRELLHRITNQDKVDAYKKQCILGIAQFVQEHPRASQADITAEVEKRVLVFAAQIRALETAPLF</sequence>
<name>A0A674NJ99_TAKRU</name>
<dbReference type="GeneID" id="115247544"/>
<reference evidence="1" key="2">
    <citation type="submission" date="2025-08" db="UniProtKB">
        <authorList>
            <consortium name="Ensembl"/>
        </authorList>
    </citation>
    <scope>IDENTIFICATION</scope>
</reference>
<evidence type="ECO:0000313" key="1">
    <source>
        <dbReference type="Ensembl" id="ENSTRUP00000073845.1"/>
    </source>
</evidence>
<dbReference type="GeneTree" id="ENSGT00610000087474"/>
<gene>
    <name evidence="1" type="primary">LOC115247544</name>
</gene>
<reference evidence="1" key="3">
    <citation type="submission" date="2025-09" db="UniProtKB">
        <authorList>
            <consortium name="Ensembl"/>
        </authorList>
    </citation>
    <scope>IDENTIFICATION</scope>
</reference>
<keyword evidence="2" id="KW-1185">Reference proteome</keyword>
<organism evidence="1 2">
    <name type="scientific">Takifugu rubripes</name>
    <name type="common">Japanese pufferfish</name>
    <name type="synonym">Fugu rubripes</name>
    <dbReference type="NCBI Taxonomy" id="31033"/>
    <lineage>
        <taxon>Eukaryota</taxon>
        <taxon>Metazoa</taxon>
        <taxon>Chordata</taxon>
        <taxon>Craniata</taxon>
        <taxon>Vertebrata</taxon>
        <taxon>Euteleostomi</taxon>
        <taxon>Actinopterygii</taxon>
        <taxon>Neopterygii</taxon>
        <taxon>Teleostei</taxon>
        <taxon>Neoteleostei</taxon>
        <taxon>Acanthomorphata</taxon>
        <taxon>Eupercaria</taxon>
        <taxon>Tetraodontiformes</taxon>
        <taxon>Tetradontoidea</taxon>
        <taxon>Tetraodontidae</taxon>
        <taxon>Takifugu</taxon>
    </lineage>
</organism>
<dbReference type="Proteomes" id="UP000005226">
    <property type="component" value="Chromosome 21"/>
</dbReference>
<dbReference type="OMA" id="YKRECIL"/>
<accession>A0A674NJ99</accession>
<dbReference type="KEGG" id="tru:115247544"/>
<evidence type="ECO:0000313" key="2">
    <source>
        <dbReference type="Proteomes" id="UP000005226"/>
    </source>
</evidence>
<dbReference type="Ensembl" id="ENSTRUT00000083124.1">
    <property type="protein sequence ID" value="ENSTRUP00000073845.1"/>
    <property type="gene ID" value="ENSTRUG00000030978.1"/>
</dbReference>